<keyword evidence="4" id="KW-1185">Reference proteome</keyword>
<feature type="non-terminal residue" evidence="3">
    <location>
        <position position="1"/>
    </location>
</feature>
<evidence type="ECO:0000259" key="2">
    <source>
        <dbReference type="PROSITE" id="PS50164"/>
    </source>
</evidence>
<dbReference type="InterPro" id="IPR050381">
    <property type="entry name" value="SLX1_endonuclease"/>
</dbReference>
<sequence>KPKQQNYCYIGATPDPQKRLRQHNSEIAAGAKRTKAKRP</sequence>
<dbReference type="InterPro" id="IPR000305">
    <property type="entry name" value="GIY-YIG_endonuc"/>
</dbReference>
<gene>
    <name evidence="3" type="ORF">GMARGA_LOCUS35366</name>
</gene>
<accession>A0ABN7WUV4</accession>
<feature type="domain" description="GIY-YIG" evidence="2">
    <location>
        <begin position="1"/>
        <end position="39"/>
    </location>
</feature>
<dbReference type="Pfam" id="PF01541">
    <property type="entry name" value="GIY-YIG"/>
    <property type="match status" value="1"/>
</dbReference>
<proteinExistence type="predicted"/>
<dbReference type="PANTHER" id="PTHR20208">
    <property type="entry name" value="STRUCTURE-SPECIFIC ENDONUCLEASE SUBUNIT SLX1"/>
    <property type="match status" value="1"/>
</dbReference>
<name>A0ABN7WUV4_GIGMA</name>
<reference evidence="3 4" key="1">
    <citation type="submission" date="2021-06" db="EMBL/GenBank/DDBJ databases">
        <authorList>
            <person name="Kallberg Y."/>
            <person name="Tangrot J."/>
            <person name="Rosling A."/>
        </authorList>
    </citation>
    <scope>NUCLEOTIDE SEQUENCE [LARGE SCALE GENOMIC DNA]</scope>
    <source>
        <strain evidence="3 4">120-4 pot B 10/14</strain>
    </source>
</reference>
<dbReference type="EMBL" id="CAJVQB010065488">
    <property type="protein sequence ID" value="CAG8841317.1"/>
    <property type="molecule type" value="Genomic_DNA"/>
</dbReference>
<comment type="caution">
    <text evidence="3">The sequence shown here is derived from an EMBL/GenBank/DDBJ whole genome shotgun (WGS) entry which is preliminary data.</text>
</comment>
<protein>
    <submittedName>
        <fullName evidence="3">37051_t:CDS:1</fullName>
    </submittedName>
</protein>
<evidence type="ECO:0000313" key="4">
    <source>
        <dbReference type="Proteomes" id="UP000789901"/>
    </source>
</evidence>
<dbReference type="Proteomes" id="UP000789901">
    <property type="component" value="Unassembled WGS sequence"/>
</dbReference>
<dbReference type="PROSITE" id="PS50164">
    <property type="entry name" value="GIY_YIG"/>
    <property type="match status" value="1"/>
</dbReference>
<evidence type="ECO:0000313" key="3">
    <source>
        <dbReference type="EMBL" id="CAG8841317.1"/>
    </source>
</evidence>
<feature type="region of interest" description="Disordered" evidence="1">
    <location>
        <begin position="11"/>
        <end position="39"/>
    </location>
</feature>
<dbReference type="Gene3D" id="3.40.1440.10">
    <property type="entry name" value="GIY-YIG endonuclease"/>
    <property type="match status" value="1"/>
</dbReference>
<evidence type="ECO:0000256" key="1">
    <source>
        <dbReference type="SAM" id="MobiDB-lite"/>
    </source>
</evidence>
<dbReference type="InterPro" id="IPR035901">
    <property type="entry name" value="GIY-YIG_endonuc_sf"/>
</dbReference>
<organism evidence="3 4">
    <name type="scientific">Gigaspora margarita</name>
    <dbReference type="NCBI Taxonomy" id="4874"/>
    <lineage>
        <taxon>Eukaryota</taxon>
        <taxon>Fungi</taxon>
        <taxon>Fungi incertae sedis</taxon>
        <taxon>Mucoromycota</taxon>
        <taxon>Glomeromycotina</taxon>
        <taxon>Glomeromycetes</taxon>
        <taxon>Diversisporales</taxon>
        <taxon>Gigasporaceae</taxon>
        <taxon>Gigaspora</taxon>
    </lineage>
</organism>